<proteinExistence type="predicted"/>
<gene>
    <name evidence="1" type="ORF">E0940_11065</name>
</gene>
<dbReference type="AlphaFoldDB" id="A0A5H7IGP6"/>
<evidence type="ECO:0000313" key="1">
    <source>
        <dbReference type="EMBL" id="ECD4527337.1"/>
    </source>
</evidence>
<dbReference type="EMBL" id="AAIETE010000007">
    <property type="protein sequence ID" value="ECD4527337.1"/>
    <property type="molecule type" value="Genomic_DNA"/>
</dbReference>
<name>A0A5H7IGP6_SALET</name>
<sequence length="145" mass="14385">MPGAWEEIESFFGMGDTIDDAKQVVGSAVSVGNGIVNPIPSVASMVSGTEDAVGPQPVGINAPVASSGVPGKSHFKKWSGDALEPIMGRLAVAALIPKRNPTAPLGGSGHGVSANASSNGQVIGQVEGLAGGDPLQGLSGFKNLL</sequence>
<accession>A0A5H7IGP6</accession>
<comment type="caution">
    <text evidence="1">The sequence shown here is derived from an EMBL/GenBank/DDBJ whole genome shotgun (WGS) entry which is preliminary data.</text>
</comment>
<organism evidence="1">
    <name type="scientific">Salmonella enterica subsp. enterica serovar Mapo</name>
    <dbReference type="NCBI Taxonomy" id="2564752"/>
    <lineage>
        <taxon>Bacteria</taxon>
        <taxon>Pseudomonadati</taxon>
        <taxon>Pseudomonadota</taxon>
        <taxon>Gammaproteobacteria</taxon>
        <taxon>Enterobacterales</taxon>
        <taxon>Enterobacteriaceae</taxon>
        <taxon>Salmonella</taxon>
    </lineage>
</organism>
<protein>
    <submittedName>
        <fullName evidence="1">Uncharacterized protein</fullName>
    </submittedName>
</protein>
<reference evidence="1" key="1">
    <citation type="submission" date="2019-03" db="EMBL/GenBank/DDBJ databases">
        <authorList>
            <person name="Ashton P.M."/>
            <person name="Dallman T."/>
            <person name="Nair S."/>
            <person name="De Pinna E."/>
            <person name="Peters T."/>
            <person name="Grant K."/>
        </authorList>
    </citation>
    <scope>NUCLEOTIDE SEQUENCE</scope>
    <source>
        <strain evidence="1">266927</strain>
    </source>
</reference>